<sequence>MMGHLEETVKSLLRRRSMSMRQLATATGISVSTISKMIAGKQRVNLDYLRRIADALGVPPLTLAEAAGLPLIKEPIGPTDGDRQTSMNALLEYLGLGNLNVLRTEIERELEKYEAYAQTEEGRQFIAEKYLAKRGQIQGIGDFLRDLDDIYDRFSRPDTPEDERRILASGILYFLLATDAIPDYLFPAGYLDDAIAMQMVRERLARRREMKDQGAEGS</sequence>
<dbReference type="GO" id="GO:0003677">
    <property type="term" value="F:DNA binding"/>
    <property type="evidence" value="ECO:0007669"/>
    <property type="project" value="InterPro"/>
</dbReference>
<dbReference type="Pfam" id="PF06803">
    <property type="entry name" value="DUF1232"/>
    <property type="match status" value="1"/>
</dbReference>
<protein>
    <submittedName>
        <fullName evidence="6">Transcriptional regulator, XRE family</fullName>
    </submittedName>
</protein>
<keyword evidence="4" id="KW-0472">Membrane</keyword>
<evidence type="ECO:0000256" key="4">
    <source>
        <dbReference type="ARBA" id="ARBA00023136"/>
    </source>
</evidence>
<proteinExistence type="predicted"/>
<dbReference type="KEGG" id="aac:Aaci_2192"/>
<feature type="domain" description="HTH cro/C1-type" evidence="5">
    <location>
        <begin position="9"/>
        <end position="63"/>
    </location>
</feature>
<dbReference type="SUPFAM" id="SSF47413">
    <property type="entry name" value="lambda repressor-like DNA-binding domains"/>
    <property type="match status" value="1"/>
</dbReference>
<keyword evidence="2" id="KW-0812">Transmembrane</keyword>
<dbReference type="InterPro" id="IPR010652">
    <property type="entry name" value="DUF1232"/>
</dbReference>
<name>C8WR32_ALIAD</name>
<dbReference type="STRING" id="521098.Aaci_2192"/>
<dbReference type="SMART" id="SM00530">
    <property type="entry name" value="HTH_XRE"/>
    <property type="match status" value="1"/>
</dbReference>
<evidence type="ECO:0000259" key="5">
    <source>
        <dbReference type="PROSITE" id="PS50943"/>
    </source>
</evidence>
<dbReference type="Proteomes" id="UP000001917">
    <property type="component" value="Chromosome"/>
</dbReference>
<dbReference type="InterPro" id="IPR001387">
    <property type="entry name" value="Cro/C1-type_HTH"/>
</dbReference>
<organism evidence="6 7">
    <name type="scientific">Alicyclobacillus acidocaldarius subsp. acidocaldarius (strain ATCC 27009 / DSM 446 / BCRC 14685 / JCM 5260 / KCTC 1825 / NBRC 15652 / NCIMB 11725 / NRRL B-14509 / 104-IA)</name>
    <name type="common">Bacillus acidocaldarius</name>
    <dbReference type="NCBI Taxonomy" id="521098"/>
    <lineage>
        <taxon>Bacteria</taxon>
        <taxon>Bacillati</taxon>
        <taxon>Bacillota</taxon>
        <taxon>Bacilli</taxon>
        <taxon>Bacillales</taxon>
        <taxon>Alicyclobacillaceae</taxon>
        <taxon>Alicyclobacillus</taxon>
    </lineage>
</organism>
<comment type="subcellular location">
    <subcellularLocation>
        <location evidence="1">Endomembrane system</location>
        <topology evidence="1">Multi-pass membrane protein</topology>
    </subcellularLocation>
</comment>
<accession>C8WR32</accession>
<evidence type="ECO:0000313" key="6">
    <source>
        <dbReference type="EMBL" id="ACV59201.1"/>
    </source>
</evidence>
<dbReference type="GO" id="GO:0012505">
    <property type="term" value="C:endomembrane system"/>
    <property type="evidence" value="ECO:0007669"/>
    <property type="project" value="UniProtKB-SubCell"/>
</dbReference>
<evidence type="ECO:0000256" key="1">
    <source>
        <dbReference type="ARBA" id="ARBA00004127"/>
    </source>
</evidence>
<dbReference type="InterPro" id="IPR010982">
    <property type="entry name" value="Lambda_DNA-bd_dom_sf"/>
</dbReference>
<evidence type="ECO:0000313" key="7">
    <source>
        <dbReference type="Proteomes" id="UP000001917"/>
    </source>
</evidence>
<dbReference type="PROSITE" id="PS50943">
    <property type="entry name" value="HTH_CROC1"/>
    <property type="match status" value="1"/>
</dbReference>
<dbReference type="CDD" id="cd00093">
    <property type="entry name" value="HTH_XRE"/>
    <property type="match status" value="1"/>
</dbReference>
<reference evidence="6 7" key="2">
    <citation type="journal article" date="2010" name="Stand. Genomic Sci.">
        <title>Complete genome sequence of Alicyclobacillus acidocaldarius type strain (104-IA).</title>
        <authorList>
            <person name="Mavromatis K."/>
            <person name="Sikorski J."/>
            <person name="Lapidus A."/>
            <person name="Glavina Del Rio T."/>
            <person name="Copeland A."/>
            <person name="Tice H."/>
            <person name="Cheng J.F."/>
            <person name="Lucas S."/>
            <person name="Chen F."/>
            <person name="Nolan M."/>
            <person name="Bruce D."/>
            <person name="Goodwin L."/>
            <person name="Pitluck S."/>
            <person name="Ivanova N."/>
            <person name="Ovchinnikova G."/>
            <person name="Pati A."/>
            <person name="Chen A."/>
            <person name="Palaniappan K."/>
            <person name="Land M."/>
            <person name="Hauser L."/>
            <person name="Chang Y.J."/>
            <person name="Jeffries C.D."/>
            <person name="Chain P."/>
            <person name="Meincke L."/>
            <person name="Sims D."/>
            <person name="Chertkov O."/>
            <person name="Han C."/>
            <person name="Brettin T."/>
            <person name="Detter J.C."/>
            <person name="Wahrenburg C."/>
            <person name="Rohde M."/>
            <person name="Pukall R."/>
            <person name="Goker M."/>
            <person name="Bristow J."/>
            <person name="Eisen J.A."/>
            <person name="Markowitz V."/>
            <person name="Hugenholtz P."/>
            <person name="Klenk H.P."/>
            <person name="Kyrpides N.C."/>
        </authorList>
    </citation>
    <scope>NUCLEOTIDE SEQUENCE [LARGE SCALE GENOMIC DNA]</scope>
    <source>
        <strain evidence="7">ATCC 27009 / DSM 446 / BCRC 14685 / JCM 5260 / KCTC 1825 / NBRC 15652 / NCIMB 11725 / NRRL B-14509 / 104-IA</strain>
    </source>
</reference>
<gene>
    <name evidence="6" type="ordered locus">Aaci_2192</name>
</gene>
<dbReference type="RefSeq" id="WP_012811459.1">
    <property type="nucleotide sequence ID" value="NC_013205.1"/>
</dbReference>
<dbReference type="Gene3D" id="1.10.260.40">
    <property type="entry name" value="lambda repressor-like DNA-binding domains"/>
    <property type="match status" value="1"/>
</dbReference>
<dbReference type="eggNOG" id="COG3339">
    <property type="taxonomic scope" value="Bacteria"/>
</dbReference>
<evidence type="ECO:0000256" key="2">
    <source>
        <dbReference type="ARBA" id="ARBA00022692"/>
    </source>
</evidence>
<dbReference type="EMBL" id="CP001727">
    <property type="protein sequence ID" value="ACV59201.1"/>
    <property type="molecule type" value="Genomic_DNA"/>
</dbReference>
<keyword evidence="3" id="KW-1133">Transmembrane helix</keyword>
<dbReference type="Pfam" id="PF01381">
    <property type="entry name" value="HTH_3"/>
    <property type="match status" value="1"/>
</dbReference>
<reference evidence="7" key="1">
    <citation type="submission" date="2009-09" db="EMBL/GenBank/DDBJ databases">
        <title>The complete chromosome of Alicyclobacillus acidocaldarius subsp. acidocaldarius DSM 446.</title>
        <authorList>
            <consortium name="US DOE Joint Genome Institute (JGI-PGF)"/>
            <person name="Lucas S."/>
            <person name="Copeland A."/>
            <person name="Lapidus A."/>
            <person name="Glavina del Rio T."/>
            <person name="Dalin E."/>
            <person name="Tice H."/>
            <person name="Bruce D."/>
            <person name="Goodwin L."/>
            <person name="Pitluck S."/>
            <person name="Kyrpides N."/>
            <person name="Mavromatis K."/>
            <person name="Ivanova N."/>
            <person name="Ovchinnikova G."/>
            <person name="Chertkov O."/>
            <person name="Sims D."/>
            <person name="Brettin T."/>
            <person name="Detter J.C."/>
            <person name="Han C."/>
            <person name="Larimer F."/>
            <person name="Land M."/>
            <person name="Hauser L."/>
            <person name="Markowitz V."/>
            <person name="Cheng J.-F."/>
            <person name="Hugenholtz P."/>
            <person name="Woyke T."/>
            <person name="Wu D."/>
            <person name="Pukall R."/>
            <person name="Klenk H.-P."/>
            <person name="Eisen J.A."/>
        </authorList>
    </citation>
    <scope>NUCLEOTIDE SEQUENCE [LARGE SCALE GENOMIC DNA]</scope>
    <source>
        <strain evidence="7">ATCC 27009 / DSM 446 / BCRC 14685 / JCM 5260 / KCTC 1825 / NBRC 15652 / NCIMB 11725 / NRRL B-14509 / 104-IA</strain>
    </source>
</reference>
<evidence type="ECO:0000256" key="3">
    <source>
        <dbReference type="ARBA" id="ARBA00022989"/>
    </source>
</evidence>
<dbReference type="HOGENOM" id="CLU_107494_0_0_9"/>
<dbReference type="AlphaFoldDB" id="C8WR32"/>
<keyword evidence="7" id="KW-1185">Reference proteome</keyword>